<evidence type="ECO:0000313" key="8">
    <source>
        <dbReference type="Proteomes" id="UP000199705"/>
    </source>
</evidence>
<comment type="similarity">
    <text evidence="1">Belongs to the sigma-70 factor family. ECF subfamily.</text>
</comment>
<dbReference type="Pfam" id="PF08281">
    <property type="entry name" value="Sigma70_r4_2"/>
    <property type="match status" value="1"/>
</dbReference>
<dbReference type="InterPro" id="IPR039425">
    <property type="entry name" value="RNA_pol_sigma-70-like"/>
</dbReference>
<dbReference type="Pfam" id="PF04542">
    <property type="entry name" value="Sigma70_r2"/>
    <property type="match status" value="1"/>
</dbReference>
<keyword evidence="2" id="KW-0805">Transcription regulation</keyword>
<evidence type="ECO:0000256" key="4">
    <source>
        <dbReference type="ARBA" id="ARBA00023163"/>
    </source>
</evidence>
<dbReference type="EMBL" id="FNCG01000001">
    <property type="protein sequence ID" value="SDF63519.1"/>
    <property type="molecule type" value="Genomic_DNA"/>
</dbReference>
<keyword evidence="4" id="KW-0804">Transcription</keyword>
<dbReference type="InterPro" id="IPR007627">
    <property type="entry name" value="RNA_pol_sigma70_r2"/>
</dbReference>
<organism evidence="7 8">
    <name type="scientific">Mucilaginibacter gossypii</name>
    <dbReference type="NCBI Taxonomy" id="551996"/>
    <lineage>
        <taxon>Bacteria</taxon>
        <taxon>Pseudomonadati</taxon>
        <taxon>Bacteroidota</taxon>
        <taxon>Sphingobacteriia</taxon>
        <taxon>Sphingobacteriales</taxon>
        <taxon>Sphingobacteriaceae</taxon>
        <taxon>Mucilaginibacter</taxon>
    </lineage>
</organism>
<keyword evidence="3" id="KW-0731">Sigma factor</keyword>
<dbReference type="AlphaFoldDB" id="A0A1G7MQX4"/>
<dbReference type="GO" id="GO:0016987">
    <property type="term" value="F:sigma factor activity"/>
    <property type="evidence" value="ECO:0007669"/>
    <property type="project" value="UniProtKB-KW"/>
</dbReference>
<dbReference type="GO" id="GO:0006352">
    <property type="term" value="P:DNA-templated transcription initiation"/>
    <property type="evidence" value="ECO:0007669"/>
    <property type="project" value="InterPro"/>
</dbReference>
<dbReference type="SUPFAM" id="SSF88946">
    <property type="entry name" value="Sigma2 domain of RNA polymerase sigma factors"/>
    <property type="match status" value="1"/>
</dbReference>
<dbReference type="GO" id="GO:0003677">
    <property type="term" value="F:DNA binding"/>
    <property type="evidence" value="ECO:0007669"/>
    <property type="project" value="InterPro"/>
</dbReference>
<evidence type="ECO:0000256" key="3">
    <source>
        <dbReference type="ARBA" id="ARBA00023082"/>
    </source>
</evidence>
<dbReference type="NCBIfam" id="TIGR02985">
    <property type="entry name" value="Sig70_bacteroi1"/>
    <property type="match status" value="1"/>
</dbReference>
<evidence type="ECO:0000256" key="1">
    <source>
        <dbReference type="ARBA" id="ARBA00010641"/>
    </source>
</evidence>
<dbReference type="InterPro" id="IPR013325">
    <property type="entry name" value="RNA_pol_sigma_r2"/>
</dbReference>
<dbReference type="RefSeq" id="WP_143020659.1">
    <property type="nucleotide sequence ID" value="NZ_FNCG01000001.1"/>
</dbReference>
<keyword evidence="8" id="KW-1185">Reference proteome</keyword>
<dbReference type="Gene3D" id="1.10.1740.10">
    <property type="match status" value="1"/>
</dbReference>
<dbReference type="Gene3D" id="1.10.10.10">
    <property type="entry name" value="Winged helix-like DNA-binding domain superfamily/Winged helix DNA-binding domain"/>
    <property type="match status" value="1"/>
</dbReference>
<proteinExistence type="inferred from homology"/>
<accession>A0A1G7MQX4</accession>
<dbReference type="SUPFAM" id="SSF88659">
    <property type="entry name" value="Sigma3 and sigma4 domains of RNA polymerase sigma factors"/>
    <property type="match status" value="1"/>
</dbReference>
<feature type="domain" description="RNA polymerase sigma factor 70 region 4 type 2" evidence="6">
    <location>
        <begin position="137"/>
        <end position="185"/>
    </location>
</feature>
<feature type="domain" description="RNA polymerase sigma-70 region 2" evidence="5">
    <location>
        <begin position="42"/>
        <end position="107"/>
    </location>
</feature>
<dbReference type="STRING" id="551996.SAMN05192573_1019"/>
<dbReference type="PANTHER" id="PTHR43133:SF46">
    <property type="entry name" value="RNA POLYMERASE SIGMA-70 FACTOR ECF SUBFAMILY"/>
    <property type="match status" value="1"/>
</dbReference>
<dbReference type="InterPro" id="IPR013249">
    <property type="entry name" value="RNA_pol_sigma70_r4_t2"/>
</dbReference>
<reference evidence="8" key="1">
    <citation type="submission" date="2016-10" db="EMBL/GenBank/DDBJ databases">
        <authorList>
            <person name="Varghese N."/>
            <person name="Submissions S."/>
        </authorList>
    </citation>
    <scope>NUCLEOTIDE SEQUENCE [LARGE SCALE GENOMIC DNA]</scope>
    <source>
        <strain evidence="8">Gh-67</strain>
    </source>
</reference>
<evidence type="ECO:0000256" key="2">
    <source>
        <dbReference type="ARBA" id="ARBA00023015"/>
    </source>
</evidence>
<dbReference type="InterPro" id="IPR014284">
    <property type="entry name" value="RNA_pol_sigma-70_dom"/>
</dbReference>
<protein>
    <submittedName>
        <fullName evidence="7">RNA polymerase sigma-70 factor, ECF subfamily</fullName>
    </submittedName>
</protein>
<dbReference type="PANTHER" id="PTHR43133">
    <property type="entry name" value="RNA POLYMERASE ECF-TYPE SIGMA FACTO"/>
    <property type="match status" value="1"/>
</dbReference>
<sequence length="209" mass="24604">MPYQSVNRFTAAMLHDKEYQMWPDARLLEQLRLDDRKAFEILYHKYSSKLFYAAYNLFRDKDVCEDLVQELFIDLWTKRNQLNITSLEAYLKVAIRHRVLFYLRTKKASVDLAVIETLVEKYSADSKLFQDDIAHLLEDGVAQLPEKCRQIFTLSRKEYLSNKEIATRLNISIKTVENQITIALRYLRTGLTDYLPSVVALVLLHMFGK</sequence>
<dbReference type="NCBIfam" id="TIGR02937">
    <property type="entry name" value="sigma70-ECF"/>
    <property type="match status" value="1"/>
</dbReference>
<evidence type="ECO:0000313" key="7">
    <source>
        <dbReference type="EMBL" id="SDF63519.1"/>
    </source>
</evidence>
<dbReference type="Proteomes" id="UP000199705">
    <property type="component" value="Unassembled WGS sequence"/>
</dbReference>
<dbReference type="InterPro" id="IPR036388">
    <property type="entry name" value="WH-like_DNA-bd_sf"/>
</dbReference>
<evidence type="ECO:0000259" key="6">
    <source>
        <dbReference type="Pfam" id="PF08281"/>
    </source>
</evidence>
<evidence type="ECO:0000259" key="5">
    <source>
        <dbReference type="Pfam" id="PF04542"/>
    </source>
</evidence>
<gene>
    <name evidence="7" type="ORF">SAMN05192573_1019</name>
</gene>
<name>A0A1G7MQX4_9SPHI</name>
<dbReference type="InterPro" id="IPR013324">
    <property type="entry name" value="RNA_pol_sigma_r3/r4-like"/>
</dbReference>
<dbReference type="InterPro" id="IPR014327">
    <property type="entry name" value="RNA_pol_sigma70_bacteroid"/>
</dbReference>